<keyword evidence="2" id="KW-1185">Reference proteome</keyword>
<reference evidence="1" key="3">
    <citation type="submission" date="2025-09" db="UniProtKB">
        <authorList>
            <consortium name="Ensembl"/>
        </authorList>
    </citation>
    <scope>IDENTIFICATION</scope>
</reference>
<dbReference type="Ensembl" id="ENSCMUT00000038504.1">
    <property type="protein sequence ID" value="ENSCMUP00000028161.1"/>
    <property type="gene ID" value="ENSCMUG00000016966.1"/>
</dbReference>
<reference evidence="2" key="1">
    <citation type="submission" date="2019-10" db="EMBL/GenBank/DDBJ databases">
        <title>Corvus moneduloides (New Caledonian crow) genome, bCorMon1, primary haplotype.</title>
        <authorList>
            <person name="Rutz C."/>
            <person name="Fungtammasan C."/>
            <person name="Mountcastle J."/>
            <person name="Formenti G."/>
            <person name="Chow W."/>
            <person name="Howe K."/>
            <person name="Steele M.P."/>
            <person name="Fernandes J."/>
            <person name="Gilbert M.T.P."/>
            <person name="Fedrigo O."/>
            <person name="Jarvis E.D."/>
            <person name="Gemmell N."/>
        </authorList>
    </citation>
    <scope>NUCLEOTIDE SEQUENCE [LARGE SCALE GENOMIC DNA]</scope>
</reference>
<dbReference type="AlphaFoldDB" id="A0A8U7NCU3"/>
<reference evidence="1" key="2">
    <citation type="submission" date="2025-08" db="UniProtKB">
        <authorList>
            <consortium name="Ensembl"/>
        </authorList>
    </citation>
    <scope>IDENTIFICATION</scope>
</reference>
<accession>A0A8U7NCU3</accession>
<dbReference type="Proteomes" id="UP000694553">
    <property type="component" value="Unassembled WGS sequence"/>
</dbReference>
<organism evidence="1 2">
    <name type="scientific">Corvus moneduloides</name>
    <name type="common">New Caledonian crow</name>
    <dbReference type="NCBI Taxonomy" id="1196302"/>
    <lineage>
        <taxon>Eukaryota</taxon>
        <taxon>Metazoa</taxon>
        <taxon>Chordata</taxon>
        <taxon>Craniata</taxon>
        <taxon>Vertebrata</taxon>
        <taxon>Euteleostomi</taxon>
        <taxon>Archelosauria</taxon>
        <taxon>Archosauria</taxon>
        <taxon>Dinosauria</taxon>
        <taxon>Saurischia</taxon>
        <taxon>Theropoda</taxon>
        <taxon>Coelurosauria</taxon>
        <taxon>Aves</taxon>
        <taxon>Neognathae</taxon>
        <taxon>Neoaves</taxon>
        <taxon>Telluraves</taxon>
        <taxon>Australaves</taxon>
        <taxon>Passeriformes</taxon>
        <taxon>Corvoidea</taxon>
        <taxon>Corvidae</taxon>
        <taxon>Corvus</taxon>
    </lineage>
</organism>
<name>A0A8U7NCU3_CORMO</name>
<protein>
    <submittedName>
        <fullName evidence="1">Uncharacterized protein</fullName>
    </submittedName>
</protein>
<proteinExistence type="predicted"/>
<evidence type="ECO:0000313" key="2">
    <source>
        <dbReference type="Proteomes" id="UP000694553"/>
    </source>
</evidence>
<sequence length="114" mass="12760">QQLRGAWAVLRAHGLSEEELKKNRLGGLFTTENVKPLFAEAARGALPARELQLCLQHRINNGWAAPKRPRPTSISQCQHPQRLSRASRELSLFTDVTSVSGLPPWKVWESLPSL</sequence>
<evidence type="ECO:0000313" key="1">
    <source>
        <dbReference type="Ensembl" id="ENSCMUP00000028161.1"/>
    </source>
</evidence>